<gene>
    <name evidence="7" type="ORF">GSUB_15105</name>
</gene>
<dbReference type="KEGG" id="gsb:GSUB_15105"/>
<evidence type="ECO:0000256" key="1">
    <source>
        <dbReference type="ARBA" id="ARBA00004141"/>
    </source>
</evidence>
<feature type="transmembrane region" description="Helical" evidence="6">
    <location>
        <begin position="37"/>
        <end position="57"/>
    </location>
</feature>
<evidence type="ECO:0000313" key="8">
    <source>
        <dbReference type="Proteomes" id="UP000035036"/>
    </source>
</evidence>
<sequence>MSIIDITPLRLMSAYLMLAIPLGIMLWLRMPMMGQTLVAVVRMTVQLLFVGFYLQFIFDLNNLWLTGAWVLIMIGVADVSIVNGCRLRFRRLGLGLFIALVAGTIVPLLVFAFVVLKGPSALDAQYLIPISGMILGNCLRADIIGIRTFYESLKKEEKAYLLSLSQGANLREALLPFVRDACQAALAPTVATISTVGLVSLPGMMTGVILGGGNPMTAIKYQIAIMIAIFAGTALTVILAIRLTAFRNITARGTLDQAVFTGGRG</sequence>
<dbReference type="OrthoDB" id="9791807at2"/>
<feature type="transmembrane region" description="Helical" evidence="6">
    <location>
        <begin position="63"/>
        <end position="82"/>
    </location>
</feature>
<evidence type="ECO:0000256" key="5">
    <source>
        <dbReference type="ARBA" id="ARBA00023136"/>
    </source>
</evidence>
<keyword evidence="5 6" id="KW-0472">Membrane</keyword>
<reference evidence="7 8" key="1">
    <citation type="journal article" date="2015" name="Genome Announc.">
        <title>Genomes of Geoalkalibacter ferrihydriticus Z-0531T and Geoalkalibacter subterraneus Red1T, Two Haloalkaliphilic Metal-Reducing Deltaproteobacteria.</title>
        <authorList>
            <person name="Badalamenti J.P."/>
            <person name="Krajmalnik-Brown R."/>
            <person name="Torres C.I."/>
            <person name="Bond D.R."/>
        </authorList>
    </citation>
    <scope>NUCLEOTIDE SEQUENCE [LARGE SCALE GENOMIC DNA]</scope>
    <source>
        <strain evidence="7 8">Red1</strain>
    </source>
</reference>
<dbReference type="PANTHER" id="PTHR30028:SF0">
    <property type="entry name" value="PROTEIN ALUMINUM SENSITIVE 3"/>
    <property type="match status" value="1"/>
</dbReference>
<dbReference type="AlphaFoldDB" id="A0A0B5FHE7"/>
<dbReference type="GO" id="GO:0005886">
    <property type="term" value="C:plasma membrane"/>
    <property type="evidence" value="ECO:0007669"/>
    <property type="project" value="TreeGrafter"/>
</dbReference>
<evidence type="ECO:0000256" key="6">
    <source>
        <dbReference type="SAM" id="Phobius"/>
    </source>
</evidence>
<evidence type="ECO:0000256" key="2">
    <source>
        <dbReference type="ARBA" id="ARBA00005268"/>
    </source>
</evidence>
<evidence type="ECO:0000256" key="4">
    <source>
        <dbReference type="ARBA" id="ARBA00022989"/>
    </source>
</evidence>
<dbReference type="Proteomes" id="UP000035036">
    <property type="component" value="Chromosome"/>
</dbReference>
<dbReference type="HOGENOM" id="CLU_076147_1_0_7"/>
<keyword evidence="3 6" id="KW-0812">Transmembrane</keyword>
<evidence type="ECO:0000256" key="3">
    <source>
        <dbReference type="ARBA" id="ARBA00022692"/>
    </source>
</evidence>
<accession>A0A0B5FHE7</accession>
<dbReference type="PANTHER" id="PTHR30028">
    <property type="entry name" value="UPF0014 INNER MEMBRANE PROTEIN YBBM-RELATED"/>
    <property type="match status" value="1"/>
</dbReference>
<keyword evidence="8" id="KW-1185">Reference proteome</keyword>
<feature type="transmembrane region" description="Helical" evidence="6">
    <location>
        <begin position="181"/>
        <end position="201"/>
    </location>
</feature>
<keyword evidence="4 6" id="KW-1133">Transmembrane helix</keyword>
<organism evidence="7 8">
    <name type="scientific">Geoalkalibacter subterraneus</name>
    <dbReference type="NCBI Taxonomy" id="483547"/>
    <lineage>
        <taxon>Bacteria</taxon>
        <taxon>Pseudomonadati</taxon>
        <taxon>Thermodesulfobacteriota</taxon>
        <taxon>Desulfuromonadia</taxon>
        <taxon>Desulfuromonadales</taxon>
        <taxon>Geoalkalibacteraceae</taxon>
        <taxon>Geoalkalibacter</taxon>
    </lineage>
</organism>
<protein>
    <submittedName>
        <fullName evidence="7">ABC transporter</fullName>
    </submittedName>
</protein>
<name>A0A0B5FHE7_9BACT</name>
<feature type="transmembrane region" description="Helical" evidence="6">
    <location>
        <begin position="12"/>
        <end position="30"/>
    </location>
</feature>
<feature type="transmembrane region" description="Helical" evidence="6">
    <location>
        <begin position="94"/>
        <end position="114"/>
    </location>
</feature>
<comment type="subcellular location">
    <subcellularLocation>
        <location evidence="1">Membrane</location>
        <topology evidence="1">Multi-pass membrane protein</topology>
    </subcellularLocation>
</comment>
<feature type="transmembrane region" description="Helical" evidence="6">
    <location>
        <begin position="126"/>
        <end position="150"/>
    </location>
</feature>
<proteinExistence type="inferred from homology"/>
<dbReference type="InterPro" id="IPR005226">
    <property type="entry name" value="UPF0014_fam"/>
</dbReference>
<feature type="transmembrane region" description="Helical" evidence="6">
    <location>
        <begin position="221"/>
        <end position="243"/>
    </location>
</feature>
<dbReference type="EMBL" id="CP010311">
    <property type="protein sequence ID" value="AJF07612.1"/>
    <property type="molecule type" value="Genomic_DNA"/>
</dbReference>
<dbReference type="Pfam" id="PF03649">
    <property type="entry name" value="UPF0014"/>
    <property type="match status" value="1"/>
</dbReference>
<evidence type="ECO:0000313" key="7">
    <source>
        <dbReference type="EMBL" id="AJF07612.1"/>
    </source>
</evidence>
<comment type="similarity">
    <text evidence="2">Belongs to the UPF0014 family.</text>
</comment>
<dbReference type="RefSeq" id="WP_040201548.1">
    <property type="nucleotide sequence ID" value="NZ_CP010311.1"/>
</dbReference>